<organism evidence="3 4">
    <name type="scientific">Araneus ventricosus</name>
    <name type="common">Orbweaver spider</name>
    <name type="synonym">Epeira ventricosa</name>
    <dbReference type="NCBI Taxonomy" id="182803"/>
    <lineage>
        <taxon>Eukaryota</taxon>
        <taxon>Metazoa</taxon>
        <taxon>Ecdysozoa</taxon>
        <taxon>Arthropoda</taxon>
        <taxon>Chelicerata</taxon>
        <taxon>Arachnida</taxon>
        <taxon>Araneae</taxon>
        <taxon>Araneomorphae</taxon>
        <taxon>Entelegynae</taxon>
        <taxon>Araneoidea</taxon>
        <taxon>Araneidae</taxon>
        <taxon>Araneus</taxon>
    </lineage>
</organism>
<evidence type="ECO:0000313" key="4">
    <source>
        <dbReference type="Proteomes" id="UP000499080"/>
    </source>
</evidence>
<comment type="caution">
    <text evidence="3">The sequence shown here is derived from an EMBL/GenBank/DDBJ whole genome shotgun (WGS) entry which is preliminary data.</text>
</comment>
<protein>
    <recommendedName>
        <fullName evidence="2">Pre-C2HC domain-containing protein</fullName>
    </recommendedName>
</protein>
<dbReference type="EMBL" id="BGPR01000283">
    <property type="protein sequence ID" value="GBM10256.1"/>
    <property type="molecule type" value="Genomic_DNA"/>
</dbReference>
<reference evidence="3 4" key="1">
    <citation type="journal article" date="2019" name="Sci. Rep.">
        <title>Orb-weaving spider Araneus ventricosus genome elucidates the spidroin gene catalogue.</title>
        <authorList>
            <person name="Kono N."/>
            <person name="Nakamura H."/>
            <person name="Ohtoshi R."/>
            <person name="Moran D.A.P."/>
            <person name="Shinohara A."/>
            <person name="Yoshida Y."/>
            <person name="Fujiwara M."/>
            <person name="Mori M."/>
            <person name="Tomita M."/>
            <person name="Arakawa K."/>
        </authorList>
    </citation>
    <scope>NUCLEOTIDE SEQUENCE [LARGE SCALE GENOMIC DNA]</scope>
</reference>
<sequence length="432" mass="49780">MASLMADTFLSRDMTDDGRSRSSLSEASDSADSSRSASWYAAVESSRKHTEDFVKQHFSTPTADAYQCKLITKHEDIIDKNQRYAQNCRAAITALRKQGNNDAIIESRLHELKNYEEKILNSEAMLKETGPCPISSCERHHAVNNEVEMVDAVRSVGITSDHPAQSQFSDFSPFSSPAKIHDNFNFIPVPLRKAAKMRCLDPIPIISTENKFAKLSETDNFSENENLTSKEPIKTHVPSINLKLSDDYNLTLQEICRQFPKTDNKYSRGFIQITPNSVEERLKIIEFLNQSGKEYILSESPENRPDKIVIKGLPTTHNKEFIIKELEEKQFKVIRINQLRNFRLKSFHPIFLVEISKSLKVNELFQITRFNNFTVEIEKYKQKRKATMCFNYSEFYHSARNCKCKPRCIKCGEPHETRSCPIKEKSRKSHLH</sequence>
<evidence type="ECO:0000256" key="1">
    <source>
        <dbReference type="SAM" id="MobiDB-lite"/>
    </source>
</evidence>
<feature type="compositionally biased region" description="Low complexity" evidence="1">
    <location>
        <begin position="21"/>
        <end position="32"/>
    </location>
</feature>
<proteinExistence type="predicted"/>
<evidence type="ECO:0000313" key="3">
    <source>
        <dbReference type="EMBL" id="GBM10256.1"/>
    </source>
</evidence>
<accession>A0A4Y2D2A8</accession>
<dbReference type="InterPro" id="IPR006579">
    <property type="entry name" value="Pre_C2HC_dom"/>
</dbReference>
<name>A0A4Y2D2A8_ARAVE</name>
<dbReference type="Pfam" id="PF07530">
    <property type="entry name" value="PRE_C2HC"/>
    <property type="match status" value="1"/>
</dbReference>
<dbReference type="Proteomes" id="UP000499080">
    <property type="component" value="Unassembled WGS sequence"/>
</dbReference>
<keyword evidence="4" id="KW-1185">Reference proteome</keyword>
<dbReference type="AlphaFoldDB" id="A0A4Y2D2A8"/>
<feature type="region of interest" description="Disordered" evidence="1">
    <location>
        <begin position="13"/>
        <end position="32"/>
    </location>
</feature>
<feature type="domain" description="Pre-C2HC" evidence="2">
    <location>
        <begin position="320"/>
        <end position="384"/>
    </location>
</feature>
<evidence type="ECO:0000259" key="2">
    <source>
        <dbReference type="Pfam" id="PF07530"/>
    </source>
</evidence>
<dbReference type="OrthoDB" id="6379801at2759"/>
<gene>
    <name evidence="3" type="ORF">AVEN_49979_1</name>
</gene>